<keyword evidence="1" id="KW-0472">Membrane</keyword>
<dbReference type="InterPro" id="IPR036465">
    <property type="entry name" value="vWFA_dom_sf"/>
</dbReference>
<reference evidence="3" key="1">
    <citation type="submission" date="2022-12" db="EMBL/GenBank/DDBJ databases">
        <title>Marinomonas 15G1-11 sp. nov, isolated from marine algae.</title>
        <authorList>
            <person name="Butt M."/>
            <person name="Choi D.G."/>
            <person name="Kim J.M."/>
            <person name="Lee J.K."/>
            <person name="Baek J.H."/>
            <person name="Jeon C.O."/>
        </authorList>
    </citation>
    <scope>NUCLEOTIDE SEQUENCE</scope>
    <source>
        <strain evidence="3">15G1-11</strain>
    </source>
</reference>
<comment type="caution">
    <text evidence="3">The sequence shown here is derived from an EMBL/GenBank/DDBJ whole genome shotgun (WGS) entry which is preliminary data.</text>
</comment>
<feature type="transmembrane region" description="Helical" evidence="1">
    <location>
        <begin position="12"/>
        <end position="32"/>
    </location>
</feature>
<evidence type="ECO:0000313" key="3">
    <source>
        <dbReference type="EMBL" id="MCZ2722870.1"/>
    </source>
</evidence>
<dbReference type="Pfam" id="PF13400">
    <property type="entry name" value="Tad"/>
    <property type="match status" value="1"/>
</dbReference>
<dbReference type="RefSeq" id="WP_269126857.1">
    <property type="nucleotide sequence ID" value="NZ_JAPUBN010000019.1"/>
</dbReference>
<sequence length="428" mass="47132">MYIKQKSSQKGLAAIIFVIMFPFMFGIFILGVEGSRYMQEHARLGDAAEAASLAIAANNGNAASNKKFALDFVNAYSDDATLTLSDISIVEKTCKQIYGNNCGKPGVYDKDGNQFVEYKVAINTKYQSFFPGSDYHQGFDENQAMSANSVARKFRGDTVDVAFVGDFSGSMYSYWNGQRKYKGVLNVINNISDELDQFNKLDAVSGSESRSQVAFIGYNSYTSDGVNYYSNLTYTGNSLLNYILGATRLNNLIDLTSTINYVSTAVTPKIMYNYRAPGARFKNVPLTSDITSFKSDIKNFQPNYGTSSYEGLISAARIISEGVNRKKLIFILSDGADNYQNVANNLYNGGLCDNIRKDLNSKVISGKNVESAIVVIGFGYNISSNPGIQTCAGSDNVYSAVDYDDIFNTILELIMEEVGHNYSKDYKV</sequence>
<dbReference type="SMART" id="SM00327">
    <property type="entry name" value="VWA"/>
    <property type="match status" value="1"/>
</dbReference>
<dbReference type="InterPro" id="IPR028087">
    <property type="entry name" value="Tad_N"/>
</dbReference>
<dbReference type="Gene3D" id="3.40.50.410">
    <property type="entry name" value="von Willebrand factor, type A domain"/>
    <property type="match status" value="2"/>
</dbReference>
<accession>A0ABT4JWY2</accession>
<evidence type="ECO:0000256" key="1">
    <source>
        <dbReference type="SAM" id="Phobius"/>
    </source>
</evidence>
<evidence type="ECO:0000259" key="2">
    <source>
        <dbReference type="PROSITE" id="PS50234"/>
    </source>
</evidence>
<dbReference type="PROSITE" id="PS50234">
    <property type="entry name" value="VWFA"/>
    <property type="match status" value="1"/>
</dbReference>
<keyword evidence="4" id="KW-1185">Reference proteome</keyword>
<dbReference type="EMBL" id="JAPUBN010000019">
    <property type="protein sequence ID" value="MCZ2722870.1"/>
    <property type="molecule type" value="Genomic_DNA"/>
</dbReference>
<evidence type="ECO:0000313" key="4">
    <source>
        <dbReference type="Proteomes" id="UP001149719"/>
    </source>
</evidence>
<feature type="domain" description="VWFA" evidence="2">
    <location>
        <begin position="160"/>
        <end position="418"/>
    </location>
</feature>
<dbReference type="Proteomes" id="UP001149719">
    <property type="component" value="Unassembled WGS sequence"/>
</dbReference>
<keyword evidence="1" id="KW-0812">Transmembrane</keyword>
<keyword evidence="1" id="KW-1133">Transmembrane helix</keyword>
<organism evidence="3 4">
    <name type="scientific">Marinomonas phaeophyticola</name>
    <dbReference type="NCBI Taxonomy" id="3004091"/>
    <lineage>
        <taxon>Bacteria</taxon>
        <taxon>Pseudomonadati</taxon>
        <taxon>Pseudomonadota</taxon>
        <taxon>Gammaproteobacteria</taxon>
        <taxon>Oceanospirillales</taxon>
        <taxon>Oceanospirillaceae</taxon>
        <taxon>Marinomonas</taxon>
    </lineage>
</organism>
<name>A0ABT4JWY2_9GAMM</name>
<protein>
    <submittedName>
        <fullName evidence="3">Pilus assembly protein TadG-related protein</fullName>
    </submittedName>
</protein>
<dbReference type="InterPro" id="IPR002035">
    <property type="entry name" value="VWF_A"/>
</dbReference>
<gene>
    <name evidence="3" type="ORF">O1D97_14945</name>
</gene>
<dbReference type="SUPFAM" id="SSF53300">
    <property type="entry name" value="vWA-like"/>
    <property type="match status" value="1"/>
</dbReference>
<proteinExistence type="predicted"/>